<feature type="non-terminal residue" evidence="1">
    <location>
        <position position="1"/>
    </location>
</feature>
<name>A0A2M8G6X2_UNCKA</name>
<dbReference type="AlphaFoldDB" id="A0A2M8G6X2"/>
<dbReference type="EMBL" id="PFQS01000056">
    <property type="protein sequence ID" value="PJC68820.1"/>
    <property type="molecule type" value="Genomic_DNA"/>
</dbReference>
<dbReference type="Pfam" id="PF09826">
    <property type="entry name" value="Beta_propel"/>
    <property type="match status" value="1"/>
</dbReference>
<dbReference type="Proteomes" id="UP000229438">
    <property type="component" value="Unassembled WGS sequence"/>
</dbReference>
<evidence type="ECO:0000313" key="2">
    <source>
        <dbReference type="Proteomes" id="UP000229438"/>
    </source>
</evidence>
<proteinExistence type="predicted"/>
<gene>
    <name evidence="1" type="ORF">CO015_02595</name>
</gene>
<comment type="caution">
    <text evidence="1">The sequence shown here is derived from an EMBL/GenBank/DDBJ whole genome shotgun (WGS) entry which is preliminary data.</text>
</comment>
<organism evidence="1 2">
    <name type="scientific">candidate division WWE3 bacterium CG_4_8_14_3_um_filter_42_11</name>
    <dbReference type="NCBI Taxonomy" id="1975076"/>
    <lineage>
        <taxon>Bacteria</taxon>
        <taxon>Katanobacteria</taxon>
    </lineage>
</organism>
<accession>A0A2M8G6X2</accession>
<sequence>GKNSIEAEEGGFAWYQGVKMAIFDVSDFENPKELFKTEIGDRGTDSFVLNDHKAFLYDSKKQLLVIPILLAELTASQRENNLEANTYGEYTFQGAYVYRLNLEDGFKLIGRITHYDDFGKDDGYYYYGDDKAILRSLFIDNYLYTLSQTTLKVNLLDNLQEVKTITL</sequence>
<evidence type="ECO:0008006" key="3">
    <source>
        <dbReference type="Google" id="ProtNLM"/>
    </source>
</evidence>
<reference evidence="2" key="1">
    <citation type="submission" date="2017-09" db="EMBL/GenBank/DDBJ databases">
        <title>Depth-based differentiation of microbial function through sediment-hosted aquifers and enrichment of novel symbionts in the deep terrestrial subsurface.</title>
        <authorList>
            <person name="Probst A.J."/>
            <person name="Ladd B."/>
            <person name="Jarett J.K."/>
            <person name="Geller-Mcgrath D.E."/>
            <person name="Sieber C.M.K."/>
            <person name="Emerson J.B."/>
            <person name="Anantharaman K."/>
            <person name="Thomas B.C."/>
            <person name="Malmstrom R."/>
            <person name="Stieglmeier M."/>
            <person name="Klingl A."/>
            <person name="Woyke T."/>
            <person name="Ryan C.M."/>
            <person name="Banfield J.F."/>
        </authorList>
    </citation>
    <scope>NUCLEOTIDE SEQUENCE [LARGE SCALE GENOMIC DNA]</scope>
</reference>
<evidence type="ECO:0000313" key="1">
    <source>
        <dbReference type="EMBL" id="PJC68820.1"/>
    </source>
</evidence>
<dbReference type="InterPro" id="IPR019198">
    <property type="entry name" value="Beta_propeller_containing"/>
</dbReference>
<protein>
    <recommendedName>
        <fullName evidence="3">Copper amine oxidase</fullName>
    </recommendedName>
</protein>